<feature type="compositionally biased region" description="Basic and acidic residues" evidence="1">
    <location>
        <begin position="225"/>
        <end position="235"/>
    </location>
</feature>
<evidence type="ECO:0000313" key="2">
    <source>
        <dbReference type="EMBL" id="KAH8018477.1"/>
    </source>
</evidence>
<feature type="region of interest" description="Disordered" evidence="1">
    <location>
        <begin position="161"/>
        <end position="316"/>
    </location>
</feature>
<protein>
    <submittedName>
        <fullName evidence="2">Uncharacterized protein</fullName>
    </submittedName>
</protein>
<proteinExistence type="predicted"/>
<comment type="caution">
    <text evidence="2">The sequence shown here is derived from an EMBL/GenBank/DDBJ whole genome shotgun (WGS) entry which is preliminary data.</text>
</comment>
<name>A0A9J6D8D2_RHIMP</name>
<accession>A0A9J6D8D2</accession>
<evidence type="ECO:0000313" key="3">
    <source>
        <dbReference type="Proteomes" id="UP000821866"/>
    </source>
</evidence>
<reference evidence="2" key="2">
    <citation type="submission" date="2021-09" db="EMBL/GenBank/DDBJ databases">
        <authorList>
            <person name="Jia N."/>
            <person name="Wang J."/>
            <person name="Shi W."/>
            <person name="Du L."/>
            <person name="Sun Y."/>
            <person name="Zhan W."/>
            <person name="Jiang J."/>
            <person name="Wang Q."/>
            <person name="Zhang B."/>
            <person name="Ji P."/>
            <person name="Sakyi L.B."/>
            <person name="Cui X."/>
            <person name="Yuan T."/>
            <person name="Jiang B."/>
            <person name="Yang W."/>
            <person name="Lam T.T.-Y."/>
            <person name="Chang Q."/>
            <person name="Ding S."/>
            <person name="Wang X."/>
            <person name="Zhu J."/>
            <person name="Ruan X."/>
            <person name="Zhao L."/>
            <person name="Wei J."/>
            <person name="Que T."/>
            <person name="Du C."/>
            <person name="Cheng J."/>
            <person name="Dai P."/>
            <person name="Han X."/>
            <person name="Huang E."/>
            <person name="Gao Y."/>
            <person name="Liu J."/>
            <person name="Shao H."/>
            <person name="Ye R."/>
            <person name="Li L."/>
            <person name="Wei W."/>
            <person name="Wang X."/>
            <person name="Wang C."/>
            <person name="Huo Q."/>
            <person name="Li W."/>
            <person name="Guo W."/>
            <person name="Chen H."/>
            <person name="Chen S."/>
            <person name="Zhou L."/>
            <person name="Zhou L."/>
            <person name="Ni X."/>
            <person name="Tian J."/>
            <person name="Zhou Y."/>
            <person name="Sheng Y."/>
            <person name="Liu T."/>
            <person name="Pan Y."/>
            <person name="Xia L."/>
            <person name="Li J."/>
            <person name="Zhao F."/>
            <person name="Cao W."/>
        </authorList>
    </citation>
    <scope>NUCLEOTIDE SEQUENCE</scope>
    <source>
        <strain evidence="2">Rmic-2018</strain>
        <tissue evidence="2">Larvae</tissue>
    </source>
</reference>
<keyword evidence="3" id="KW-1185">Reference proteome</keyword>
<organism evidence="2 3">
    <name type="scientific">Rhipicephalus microplus</name>
    <name type="common">Cattle tick</name>
    <name type="synonym">Boophilus microplus</name>
    <dbReference type="NCBI Taxonomy" id="6941"/>
    <lineage>
        <taxon>Eukaryota</taxon>
        <taxon>Metazoa</taxon>
        <taxon>Ecdysozoa</taxon>
        <taxon>Arthropoda</taxon>
        <taxon>Chelicerata</taxon>
        <taxon>Arachnida</taxon>
        <taxon>Acari</taxon>
        <taxon>Parasitiformes</taxon>
        <taxon>Ixodida</taxon>
        <taxon>Ixodoidea</taxon>
        <taxon>Ixodidae</taxon>
        <taxon>Rhipicephalinae</taxon>
        <taxon>Rhipicephalus</taxon>
        <taxon>Boophilus</taxon>
    </lineage>
</organism>
<reference evidence="2" key="1">
    <citation type="journal article" date="2020" name="Cell">
        <title>Large-Scale Comparative Analyses of Tick Genomes Elucidate Their Genetic Diversity and Vector Capacities.</title>
        <authorList>
            <consortium name="Tick Genome and Microbiome Consortium (TIGMIC)"/>
            <person name="Jia N."/>
            <person name="Wang J."/>
            <person name="Shi W."/>
            <person name="Du L."/>
            <person name="Sun Y."/>
            <person name="Zhan W."/>
            <person name="Jiang J.F."/>
            <person name="Wang Q."/>
            <person name="Zhang B."/>
            <person name="Ji P."/>
            <person name="Bell-Sakyi L."/>
            <person name="Cui X.M."/>
            <person name="Yuan T.T."/>
            <person name="Jiang B.G."/>
            <person name="Yang W.F."/>
            <person name="Lam T.T."/>
            <person name="Chang Q.C."/>
            <person name="Ding S.J."/>
            <person name="Wang X.J."/>
            <person name="Zhu J.G."/>
            <person name="Ruan X.D."/>
            <person name="Zhao L."/>
            <person name="Wei J.T."/>
            <person name="Ye R.Z."/>
            <person name="Que T.C."/>
            <person name="Du C.H."/>
            <person name="Zhou Y.H."/>
            <person name="Cheng J.X."/>
            <person name="Dai P.F."/>
            <person name="Guo W.B."/>
            <person name="Han X.H."/>
            <person name="Huang E.J."/>
            <person name="Li L.F."/>
            <person name="Wei W."/>
            <person name="Gao Y.C."/>
            <person name="Liu J.Z."/>
            <person name="Shao H.Z."/>
            <person name="Wang X."/>
            <person name="Wang C.C."/>
            <person name="Yang T.C."/>
            <person name="Huo Q.B."/>
            <person name="Li W."/>
            <person name="Chen H.Y."/>
            <person name="Chen S.E."/>
            <person name="Zhou L.G."/>
            <person name="Ni X.B."/>
            <person name="Tian J.H."/>
            <person name="Sheng Y."/>
            <person name="Liu T."/>
            <person name="Pan Y.S."/>
            <person name="Xia L.Y."/>
            <person name="Li J."/>
            <person name="Zhao F."/>
            <person name="Cao W.C."/>
        </authorList>
    </citation>
    <scope>NUCLEOTIDE SEQUENCE</scope>
    <source>
        <strain evidence="2">Rmic-2018</strain>
    </source>
</reference>
<dbReference type="AlphaFoldDB" id="A0A9J6D8D2"/>
<feature type="compositionally biased region" description="Low complexity" evidence="1">
    <location>
        <begin position="174"/>
        <end position="185"/>
    </location>
</feature>
<feature type="compositionally biased region" description="Polar residues" evidence="1">
    <location>
        <begin position="161"/>
        <end position="170"/>
    </location>
</feature>
<dbReference type="Proteomes" id="UP000821866">
    <property type="component" value="Chromosome 8"/>
</dbReference>
<evidence type="ECO:0000256" key="1">
    <source>
        <dbReference type="SAM" id="MobiDB-lite"/>
    </source>
</evidence>
<sequence length="316" mass="33862">MLVRHFCPATGLLVELSGSGLSAERCQTHSAQRVIRGKCVANRAQSSEQGSDEGIPRVQCRLSKQGRGGLVGEGLSGGRMNRRGDGVRRCRRGSLVGLSGRLALTAAAEERTSRHHTCTAALTALFESGVAAVASSVVTLRSSCQRGQANSTASDHVAPAFSTTASSDNTPGVLALDTTEDTTAASRKSLREQNEEPKAAPDTSWLARYIAATSRTLATPIPTDRSSKAAREPHQRLPPRLPLLRPRGTGSRKLGARSGSNTTPPRRTQQRPLQHRCLRALPSPHRTRALPMPRETSPPSLRWDSGGQGPWRPRLS</sequence>
<dbReference type="EMBL" id="JABSTU010000010">
    <property type="protein sequence ID" value="KAH8018477.1"/>
    <property type="molecule type" value="Genomic_DNA"/>
</dbReference>
<feature type="compositionally biased region" description="Basic and acidic residues" evidence="1">
    <location>
        <begin position="189"/>
        <end position="199"/>
    </location>
</feature>
<feature type="compositionally biased region" description="Polar residues" evidence="1">
    <location>
        <begin position="258"/>
        <end position="272"/>
    </location>
</feature>
<gene>
    <name evidence="2" type="ORF">HPB51_007666</name>
</gene>